<evidence type="ECO:0000256" key="1">
    <source>
        <dbReference type="SAM" id="Phobius"/>
    </source>
</evidence>
<dbReference type="SMART" id="SM00861">
    <property type="entry name" value="Transket_pyr"/>
    <property type="match status" value="1"/>
</dbReference>
<dbReference type="CDD" id="cd07033">
    <property type="entry name" value="TPP_PYR_DXS_TK_like"/>
    <property type="match status" value="1"/>
</dbReference>
<keyword evidence="1" id="KW-0812">Transmembrane</keyword>
<proteinExistence type="predicted"/>
<feature type="transmembrane region" description="Helical" evidence="1">
    <location>
        <begin position="60"/>
        <end position="85"/>
    </location>
</feature>
<evidence type="ECO:0000313" key="3">
    <source>
        <dbReference type="EMBL" id="OGM21479.1"/>
    </source>
</evidence>
<dbReference type="InterPro" id="IPR005475">
    <property type="entry name" value="Transketolase-like_Pyr-bd"/>
</dbReference>
<dbReference type="Pfam" id="PF02779">
    <property type="entry name" value="Transket_pyr"/>
    <property type="match status" value="1"/>
</dbReference>
<gene>
    <name evidence="3" type="ORF">A2771_00895</name>
</gene>
<evidence type="ECO:0000313" key="4">
    <source>
        <dbReference type="Proteomes" id="UP000176741"/>
    </source>
</evidence>
<keyword evidence="1" id="KW-0472">Membrane</keyword>
<evidence type="ECO:0000259" key="2">
    <source>
        <dbReference type="SMART" id="SM00861"/>
    </source>
</evidence>
<dbReference type="SUPFAM" id="SSF52518">
    <property type="entry name" value="Thiamin diphosphate-binding fold (THDP-binding)"/>
    <property type="match status" value="1"/>
</dbReference>
<dbReference type="Gene3D" id="3.40.50.970">
    <property type="match status" value="1"/>
</dbReference>
<accession>A0A1F7Y3J6</accession>
<dbReference type="InterPro" id="IPR029061">
    <property type="entry name" value="THDP-binding"/>
</dbReference>
<dbReference type="AlphaFoldDB" id="A0A1F7Y3J6"/>
<dbReference type="InterPro" id="IPR051157">
    <property type="entry name" value="PDH/Transketolase"/>
</dbReference>
<keyword evidence="1" id="KW-1133">Transmembrane helix</keyword>
<dbReference type="Proteomes" id="UP000176741">
    <property type="component" value="Unassembled WGS sequence"/>
</dbReference>
<sequence>MKDYIPHQSTRGYFAHALYRQMKVNKKIWVVTGDLGYKMWDHIQEEYSDRFINAGASEQAMMGIAVGLALSGMIPFVYSITTFLLQRPFETLRNYVHHEKIPVKLVGSGREHDYYHDGISHWPLQEKKMMRIFRNIESRWPETKEEIPSLVDEMIKSEKPWYINLRR</sequence>
<comment type="caution">
    <text evidence="3">The sequence shown here is derived from an EMBL/GenBank/DDBJ whole genome shotgun (WGS) entry which is preliminary data.</text>
</comment>
<protein>
    <recommendedName>
        <fullName evidence="2">Transketolase-like pyrimidine-binding domain-containing protein</fullName>
    </recommendedName>
</protein>
<feature type="domain" description="Transketolase-like pyrimidine-binding" evidence="2">
    <location>
        <begin position="8"/>
        <end position="167"/>
    </location>
</feature>
<dbReference type="PANTHER" id="PTHR43825:SF5">
    <property type="entry name" value="HYPOTHETICAL TRANSKETOLASE FAMILY PROTEIN"/>
    <property type="match status" value="1"/>
</dbReference>
<organism evidence="3 4">
    <name type="scientific">Candidatus Woesebacteria bacterium RIFCSPHIGHO2_01_FULL_38_26b</name>
    <dbReference type="NCBI Taxonomy" id="1802491"/>
    <lineage>
        <taxon>Bacteria</taxon>
        <taxon>Candidatus Woeseibacteriota</taxon>
    </lineage>
</organism>
<dbReference type="PANTHER" id="PTHR43825">
    <property type="entry name" value="PYRUVATE DEHYDROGENASE E1 COMPONENT"/>
    <property type="match status" value="1"/>
</dbReference>
<name>A0A1F7Y3J6_9BACT</name>
<dbReference type="EMBL" id="MGGD01000008">
    <property type="protein sequence ID" value="OGM21479.1"/>
    <property type="molecule type" value="Genomic_DNA"/>
</dbReference>
<reference evidence="3 4" key="1">
    <citation type="journal article" date="2016" name="Nat. Commun.">
        <title>Thousands of microbial genomes shed light on interconnected biogeochemical processes in an aquifer system.</title>
        <authorList>
            <person name="Anantharaman K."/>
            <person name="Brown C.T."/>
            <person name="Hug L.A."/>
            <person name="Sharon I."/>
            <person name="Castelle C.J."/>
            <person name="Probst A.J."/>
            <person name="Thomas B.C."/>
            <person name="Singh A."/>
            <person name="Wilkins M.J."/>
            <person name="Karaoz U."/>
            <person name="Brodie E.L."/>
            <person name="Williams K.H."/>
            <person name="Hubbard S.S."/>
            <person name="Banfield J.F."/>
        </authorList>
    </citation>
    <scope>NUCLEOTIDE SEQUENCE [LARGE SCALE GENOMIC DNA]</scope>
</reference>